<evidence type="ECO:0000256" key="10">
    <source>
        <dbReference type="ARBA" id="ARBA00022777"/>
    </source>
</evidence>
<dbReference type="InterPro" id="IPR008271">
    <property type="entry name" value="Ser/Thr_kinase_AS"/>
</dbReference>
<sequence>MFRMKLKVLTQPIMYEHAELTVVSDVTHLGYGMVSDDTRYRYGMVQSFRDISDKAYIAASSLTPPVPHSAPTTLSKGMSQEFFLKDLECQDEDDCREMQYFDLTTLQIATNNFSDANKLGQGGFGPVYKGKLHDGKEIAIKRLSNNSGQGLEEFRIEVKLIVKLQHRNIVRLLGCCIQKDEKLLVYEYMANTSLDAFLFDSTKCKELDWAKRENIVIGIVKGLLYLHEDSRLKIIHRDMKANNVLLDDEMNPKISDFGTAKISYVN</sequence>
<keyword evidence="3" id="KW-1003">Cell membrane</keyword>
<dbReference type="EMBL" id="SDRB02012058">
    <property type="protein sequence ID" value="THF99041.1"/>
    <property type="molecule type" value="Genomic_DNA"/>
</dbReference>
<dbReference type="SUPFAM" id="SSF56112">
    <property type="entry name" value="Protein kinase-like (PK-like)"/>
    <property type="match status" value="1"/>
</dbReference>
<dbReference type="Proteomes" id="UP000306102">
    <property type="component" value="Unassembled WGS sequence"/>
</dbReference>
<comment type="caution">
    <text evidence="20">The sequence shown here is derived from an EMBL/GenBank/DDBJ whole genome shotgun (WGS) entry which is preliminary data.</text>
</comment>
<evidence type="ECO:0000256" key="16">
    <source>
        <dbReference type="ARBA" id="ARBA00023180"/>
    </source>
</evidence>
<evidence type="ECO:0000259" key="19">
    <source>
        <dbReference type="PROSITE" id="PS50011"/>
    </source>
</evidence>
<evidence type="ECO:0000313" key="20">
    <source>
        <dbReference type="EMBL" id="THF99041.1"/>
    </source>
</evidence>
<dbReference type="InterPro" id="IPR000719">
    <property type="entry name" value="Prot_kinase_dom"/>
</dbReference>
<evidence type="ECO:0000256" key="7">
    <source>
        <dbReference type="ARBA" id="ARBA00022729"/>
    </source>
</evidence>
<evidence type="ECO:0000256" key="9">
    <source>
        <dbReference type="ARBA" id="ARBA00022741"/>
    </source>
</evidence>
<evidence type="ECO:0000256" key="18">
    <source>
        <dbReference type="ARBA" id="ARBA00048679"/>
    </source>
</evidence>
<dbReference type="Gene3D" id="3.30.200.20">
    <property type="entry name" value="Phosphorylase Kinase, domain 1"/>
    <property type="match status" value="1"/>
</dbReference>
<gene>
    <name evidence="20" type="ORF">TEA_000657</name>
</gene>
<organism evidence="20 21">
    <name type="scientific">Camellia sinensis var. sinensis</name>
    <name type="common">China tea</name>
    <dbReference type="NCBI Taxonomy" id="542762"/>
    <lineage>
        <taxon>Eukaryota</taxon>
        <taxon>Viridiplantae</taxon>
        <taxon>Streptophyta</taxon>
        <taxon>Embryophyta</taxon>
        <taxon>Tracheophyta</taxon>
        <taxon>Spermatophyta</taxon>
        <taxon>Magnoliopsida</taxon>
        <taxon>eudicotyledons</taxon>
        <taxon>Gunneridae</taxon>
        <taxon>Pentapetalae</taxon>
        <taxon>asterids</taxon>
        <taxon>Ericales</taxon>
        <taxon>Theaceae</taxon>
        <taxon>Camellia</taxon>
    </lineage>
</organism>
<keyword evidence="7" id="KW-0732">Signal</keyword>
<evidence type="ECO:0000256" key="14">
    <source>
        <dbReference type="ARBA" id="ARBA00023157"/>
    </source>
</evidence>
<evidence type="ECO:0000256" key="5">
    <source>
        <dbReference type="ARBA" id="ARBA00022679"/>
    </source>
</evidence>
<keyword evidence="21" id="KW-1185">Reference proteome</keyword>
<dbReference type="EC" id="2.7.11.1" evidence="2"/>
<evidence type="ECO:0000256" key="11">
    <source>
        <dbReference type="ARBA" id="ARBA00022840"/>
    </source>
</evidence>
<evidence type="ECO:0000256" key="3">
    <source>
        <dbReference type="ARBA" id="ARBA00022475"/>
    </source>
</evidence>
<dbReference type="Pfam" id="PF00069">
    <property type="entry name" value="Pkinase"/>
    <property type="match status" value="1"/>
</dbReference>
<keyword evidence="10" id="KW-0418">Kinase</keyword>
<protein>
    <recommendedName>
        <fullName evidence="2">non-specific serine/threonine protein kinase</fullName>
        <ecNumber evidence="2">2.7.11.1</ecNumber>
    </recommendedName>
</protein>
<evidence type="ECO:0000313" key="21">
    <source>
        <dbReference type="Proteomes" id="UP000306102"/>
    </source>
</evidence>
<evidence type="ECO:0000256" key="13">
    <source>
        <dbReference type="ARBA" id="ARBA00023136"/>
    </source>
</evidence>
<dbReference type="Gene3D" id="1.10.510.10">
    <property type="entry name" value="Transferase(Phosphotransferase) domain 1"/>
    <property type="match status" value="1"/>
</dbReference>
<reference evidence="20 21" key="1">
    <citation type="journal article" date="2018" name="Proc. Natl. Acad. Sci. U.S.A.">
        <title>Draft genome sequence of Camellia sinensis var. sinensis provides insights into the evolution of the tea genome and tea quality.</title>
        <authorList>
            <person name="Wei C."/>
            <person name="Yang H."/>
            <person name="Wang S."/>
            <person name="Zhao J."/>
            <person name="Liu C."/>
            <person name="Gao L."/>
            <person name="Xia E."/>
            <person name="Lu Y."/>
            <person name="Tai Y."/>
            <person name="She G."/>
            <person name="Sun J."/>
            <person name="Cao H."/>
            <person name="Tong W."/>
            <person name="Gao Q."/>
            <person name="Li Y."/>
            <person name="Deng W."/>
            <person name="Jiang X."/>
            <person name="Wang W."/>
            <person name="Chen Q."/>
            <person name="Zhang S."/>
            <person name="Li H."/>
            <person name="Wu J."/>
            <person name="Wang P."/>
            <person name="Li P."/>
            <person name="Shi C."/>
            <person name="Zheng F."/>
            <person name="Jian J."/>
            <person name="Huang B."/>
            <person name="Shan D."/>
            <person name="Shi M."/>
            <person name="Fang C."/>
            <person name="Yue Y."/>
            <person name="Li F."/>
            <person name="Li D."/>
            <person name="Wei S."/>
            <person name="Han B."/>
            <person name="Jiang C."/>
            <person name="Yin Y."/>
            <person name="Xia T."/>
            <person name="Zhang Z."/>
            <person name="Bennetzen J.L."/>
            <person name="Zhao S."/>
            <person name="Wan X."/>
        </authorList>
    </citation>
    <scope>NUCLEOTIDE SEQUENCE [LARGE SCALE GENOMIC DNA]</scope>
    <source>
        <strain evidence="21">cv. Shuchazao</strain>
        <tissue evidence="20">Leaf</tissue>
    </source>
</reference>
<dbReference type="SMART" id="SM00220">
    <property type="entry name" value="S_TKc"/>
    <property type="match status" value="1"/>
</dbReference>
<dbReference type="FunFam" id="3.30.200.20:FF:000330">
    <property type="entry name" value="G-type lectin S-receptor-like serine/threonine-protein kinase At4g03230"/>
    <property type="match status" value="1"/>
</dbReference>
<evidence type="ECO:0000256" key="4">
    <source>
        <dbReference type="ARBA" id="ARBA00022527"/>
    </source>
</evidence>
<keyword evidence="15" id="KW-0675">Receptor</keyword>
<keyword evidence="11" id="KW-0067">ATP-binding</keyword>
<keyword evidence="4" id="KW-0723">Serine/threonine-protein kinase</keyword>
<keyword evidence="14" id="KW-1015">Disulfide bond</keyword>
<dbReference type="FunFam" id="1.10.510.10:FF:001023">
    <property type="entry name" value="Os07g0541700 protein"/>
    <property type="match status" value="1"/>
</dbReference>
<accession>A0A4S4D987</accession>
<evidence type="ECO:0000256" key="8">
    <source>
        <dbReference type="ARBA" id="ARBA00022734"/>
    </source>
</evidence>
<dbReference type="AlphaFoldDB" id="A0A4S4D987"/>
<keyword evidence="9" id="KW-0547">Nucleotide-binding</keyword>
<evidence type="ECO:0000256" key="2">
    <source>
        <dbReference type="ARBA" id="ARBA00012513"/>
    </source>
</evidence>
<keyword evidence="12" id="KW-1133">Transmembrane helix</keyword>
<dbReference type="PANTHER" id="PTHR27002:SF804">
    <property type="entry name" value="OS02G0710500 PROTEIN"/>
    <property type="match status" value="1"/>
</dbReference>
<dbReference type="InterPro" id="IPR011009">
    <property type="entry name" value="Kinase-like_dom_sf"/>
</dbReference>
<comment type="catalytic activity">
    <reaction evidence="17">
        <text>L-threonyl-[protein] + ATP = O-phospho-L-threonyl-[protein] + ADP + H(+)</text>
        <dbReference type="Rhea" id="RHEA:46608"/>
        <dbReference type="Rhea" id="RHEA-COMP:11060"/>
        <dbReference type="Rhea" id="RHEA-COMP:11605"/>
        <dbReference type="ChEBI" id="CHEBI:15378"/>
        <dbReference type="ChEBI" id="CHEBI:30013"/>
        <dbReference type="ChEBI" id="CHEBI:30616"/>
        <dbReference type="ChEBI" id="CHEBI:61977"/>
        <dbReference type="ChEBI" id="CHEBI:456216"/>
        <dbReference type="EC" id="2.7.11.1"/>
    </reaction>
</comment>
<keyword evidence="16" id="KW-0325">Glycoprotein</keyword>
<evidence type="ECO:0000256" key="12">
    <source>
        <dbReference type="ARBA" id="ARBA00022989"/>
    </source>
</evidence>
<name>A0A4S4D987_CAMSN</name>
<evidence type="ECO:0000256" key="6">
    <source>
        <dbReference type="ARBA" id="ARBA00022692"/>
    </source>
</evidence>
<dbReference type="PROSITE" id="PS00108">
    <property type="entry name" value="PROTEIN_KINASE_ST"/>
    <property type="match status" value="1"/>
</dbReference>
<keyword evidence="6" id="KW-0812">Transmembrane</keyword>
<dbReference type="GO" id="GO:0005524">
    <property type="term" value="F:ATP binding"/>
    <property type="evidence" value="ECO:0007669"/>
    <property type="project" value="UniProtKB-KW"/>
</dbReference>
<keyword evidence="5" id="KW-0808">Transferase</keyword>
<dbReference type="GO" id="GO:0004674">
    <property type="term" value="F:protein serine/threonine kinase activity"/>
    <property type="evidence" value="ECO:0007669"/>
    <property type="project" value="UniProtKB-KW"/>
</dbReference>
<dbReference type="PANTHER" id="PTHR27002">
    <property type="entry name" value="RECEPTOR-LIKE SERINE/THREONINE-PROTEIN KINASE SD1-8"/>
    <property type="match status" value="1"/>
</dbReference>
<comment type="subcellular location">
    <subcellularLocation>
        <location evidence="1">Cell membrane</location>
        <topology evidence="1">Single-pass type I membrane protein</topology>
    </subcellularLocation>
</comment>
<feature type="domain" description="Protein kinase" evidence="19">
    <location>
        <begin position="113"/>
        <end position="266"/>
    </location>
</feature>
<evidence type="ECO:0000256" key="15">
    <source>
        <dbReference type="ARBA" id="ARBA00023170"/>
    </source>
</evidence>
<keyword evidence="13" id="KW-0472">Membrane</keyword>
<dbReference type="PROSITE" id="PS50011">
    <property type="entry name" value="PROTEIN_KINASE_DOM"/>
    <property type="match status" value="1"/>
</dbReference>
<comment type="catalytic activity">
    <reaction evidence="18">
        <text>L-seryl-[protein] + ATP = O-phospho-L-seryl-[protein] + ADP + H(+)</text>
        <dbReference type="Rhea" id="RHEA:17989"/>
        <dbReference type="Rhea" id="RHEA-COMP:9863"/>
        <dbReference type="Rhea" id="RHEA-COMP:11604"/>
        <dbReference type="ChEBI" id="CHEBI:15378"/>
        <dbReference type="ChEBI" id="CHEBI:29999"/>
        <dbReference type="ChEBI" id="CHEBI:30616"/>
        <dbReference type="ChEBI" id="CHEBI:83421"/>
        <dbReference type="ChEBI" id="CHEBI:456216"/>
        <dbReference type="EC" id="2.7.11.1"/>
    </reaction>
</comment>
<proteinExistence type="predicted"/>
<keyword evidence="8" id="KW-0430">Lectin</keyword>
<dbReference type="GO" id="GO:0030246">
    <property type="term" value="F:carbohydrate binding"/>
    <property type="evidence" value="ECO:0007669"/>
    <property type="project" value="UniProtKB-KW"/>
</dbReference>
<evidence type="ECO:0000256" key="17">
    <source>
        <dbReference type="ARBA" id="ARBA00047899"/>
    </source>
</evidence>
<dbReference type="GO" id="GO:0005886">
    <property type="term" value="C:plasma membrane"/>
    <property type="evidence" value="ECO:0007669"/>
    <property type="project" value="UniProtKB-SubCell"/>
</dbReference>
<evidence type="ECO:0000256" key="1">
    <source>
        <dbReference type="ARBA" id="ARBA00004251"/>
    </source>
</evidence>